<organism evidence="2 3">
    <name type="scientific">Gonapodya prolifera (strain JEL478)</name>
    <name type="common">Monoblepharis prolifera</name>
    <dbReference type="NCBI Taxonomy" id="1344416"/>
    <lineage>
        <taxon>Eukaryota</taxon>
        <taxon>Fungi</taxon>
        <taxon>Fungi incertae sedis</taxon>
        <taxon>Chytridiomycota</taxon>
        <taxon>Chytridiomycota incertae sedis</taxon>
        <taxon>Monoblepharidomycetes</taxon>
        <taxon>Monoblepharidales</taxon>
        <taxon>Gonapodyaceae</taxon>
        <taxon>Gonapodya</taxon>
    </lineage>
</organism>
<feature type="compositionally biased region" description="Polar residues" evidence="1">
    <location>
        <begin position="204"/>
        <end position="218"/>
    </location>
</feature>
<keyword evidence="3" id="KW-1185">Reference proteome</keyword>
<dbReference type="Proteomes" id="UP000070544">
    <property type="component" value="Unassembled WGS sequence"/>
</dbReference>
<evidence type="ECO:0000313" key="2">
    <source>
        <dbReference type="EMBL" id="KXS22097.1"/>
    </source>
</evidence>
<name>A0A139AZF3_GONPJ</name>
<dbReference type="OrthoDB" id="5279943at2759"/>
<sequence>MAFSSKPPLRFPSLSKVRTPSSFEAGPASSLRSWKVETLTKISTEQCDLVTEIRTLVGEAEPKVAEILQSHPFRHNDTTTSHDVFEELVKFITAPPSEVAADDWIETLHEVFQVLDGGADLFRNFCTKFLQIADDDLPIFLSYLQPLPEAESIATETASVALDAGDDVDSETRSRVSGGGRSRKVTFEDLDAALEKAKLGGAQGEQQPNETTSLSERSLSVDGVDQRRRSKSPRSDATLQNRVARLGFAARAAGPGPAKQIEIPAEAVSDHVHVALRDREGEIDAIITRNKHFFDTVEKTLDPLKILDFNRTLHTPRRLLSDIDWVHRLKMEAFAESPALFAAFRKIVGYDLDENHELTVVEDTDTFDDKSGLVPDLSKALLRFRSLPPLRRSAVTVLYPALGRALRSLVKGDLRTYEKLVAVISSGDLADERWLMELRRSTERHPGILDFLSEIADYESFWEESEAPKPAEPVEQVVSVPAREDVEFLRACEEEYAAFFNKVSRSLPPKTYGRFIKLLFCSREVLSDEVWLSIAETQYLGKLTPLASEFFNMIGATVSMNTMSRTYASQDSPFTGRLVVDEEKVKGLDGDAKCKDFWSALAKKSRGVERLKEVLSRPDKFADSSWYSSITELFDDVELNFYAPDSLFVRFCTLIGVRSELKSEENTSTLPISSSNPASPLRITITPVPSRSAIRQVESPALLALSPVVDFRRTFSPTLDVFQGGVTTPDDLEVPRSRLPKLLSDALFFHLMRELLGRYWQRFVRQFIDRREEQNFEGKSTEAVIMEVILEVGEDDGHELAQKFLSRLR</sequence>
<gene>
    <name evidence="2" type="ORF">M427DRAFT_50460</name>
</gene>
<dbReference type="EMBL" id="KQ965731">
    <property type="protein sequence ID" value="KXS22097.1"/>
    <property type="molecule type" value="Genomic_DNA"/>
</dbReference>
<reference evidence="2 3" key="1">
    <citation type="journal article" date="2015" name="Genome Biol. Evol.">
        <title>Phylogenomic analyses indicate that early fungi evolved digesting cell walls of algal ancestors of land plants.</title>
        <authorList>
            <person name="Chang Y."/>
            <person name="Wang S."/>
            <person name="Sekimoto S."/>
            <person name="Aerts A.L."/>
            <person name="Choi C."/>
            <person name="Clum A."/>
            <person name="LaButti K.M."/>
            <person name="Lindquist E.A."/>
            <person name="Yee Ngan C."/>
            <person name="Ohm R.A."/>
            <person name="Salamov A.A."/>
            <person name="Grigoriev I.V."/>
            <person name="Spatafora J.W."/>
            <person name="Berbee M.L."/>
        </authorList>
    </citation>
    <scope>NUCLEOTIDE SEQUENCE [LARGE SCALE GENOMIC DNA]</scope>
    <source>
        <strain evidence="2 3">JEL478</strain>
    </source>
</reference>
<proteinExistence type="predicted"/>
<evidence type="ECO:0000256" key="1">
    <source>
        <dbReference type="SAM" id="MobiDB-lite"/>
    </source>
</evidence>
<feature type="region of interest" description="Disordered" evidence="1">
    <location>
        <begin position="198"/>
        <end position="236"/>
    </location>
</feature>
<dbReference type="OMA" id="WYSSITE"/>
<protein>
    <submittedName>
        <fullName evidence="2">Uncharacterized protein</fullName>
    </submittedName>
</protein>
<dbReference type="AlphaFoldDB" id="A0A139AZF3"/>
<accession>A0A139AZF3</accession>
<evidence type="ECO:0000313" key="3">
    <source>
        <dbReference type="Proteomes" id="UP000070544"/>
    </source>
</evidence>